<dbReference type="OrthoDB" id="9798585at2"/>
<dbReference type="SUPFAM" id="SSF51182">
    <property type="entry name" value="RmlC-like cupins"/>
    <property type="match status" value="1"/>
</dbReference>
<sequence>MTGCSSIFADIPSRLPAELCQTLHAAPTARIERIVSRGHASAPDDWYDQAEDEWVIVLQGRARLAFADRAVLEMRAGDYLLIPAHCRHRVDWTDPDTETVWLAIHLESKSTSV</sequence>
<comment type="caution">
    <text evidence="2">The sequence shown here is derived from an EMBL/GenBank/DDBJ whole genome shotgun (WGS) entry which is preliminary data.</text>
</comment>
<dbReference type="RefSeq" id="WP_064026046.1">
    <property type="nucleotide sequence ID" value="NZ_LUUK01000064.1"/>
</dbReference>
<keyword evidence="3" id="KW-1185">Reference proteome</keyword>
<protein>
    <submittedName>
        <fullName evidence="2">Phosphoribosylaminoimidazole carboxylase</fullName>
    </submittedName>
</protein>
<accession>A0A177P1I6</accession>
<dbReference type="AlphaFoldDB" id="A0A177P1I6"/>
<dbReference type="InterPro" id="IPR011051">
    <property type="entry name" value="RmlC_Cupin_sf"/>
</dbReference>
<dbReference type="EMBL" id="LUUK01000064">
    <property type="protein sequence ID" value="OAI23279.1"/>
    <property type="molecule type" value="Genomic_DNA"/>
</dbReference>
<name>A0A177P1I6_9GAMM</name>
<reference evidence="3" key="1">
    <citation type="submission" date="2016-03" db="EMBL/GenBank/DDBJ databases">
        <authorList>
            <person name="Heylen K."/>
            <person name="De Vos P."/>
            <person name="Vekeman B."/>
        </authorList>
    </citation>
    <scope>NUCLEOTIDE SEQUENCE [LARGE SCALE GENOMIC DNA]</scope>
    <source>
        <strain evidence="3">R-45383</strain>
    </source>
</reference>
<dbReference type="CDD" id="cd06981">
    <property type="entry name" value="cupin_reut_a1446"/>
    <property type="match status" value="1"/>
</dbReference>
<dbReference type="InterPro" id="IPR014710">
    <property type="entry name" value="RmlC-like_jellyroll"/>
</dbReference>
<gene>
    <name evidence="2" type="ORF">A1355_21925</name>
</gene>
<feature type="domain" description="Cupin type-2" evidence="1">
    <location>
        <begin position="38"/>
        <end position="104"/>
    </location>
</feature>
<evidence type="ECO:0000313" key="3">
    <source>
        <dbReference type="Proteomes" id="UP000077628"/>
    </source>
</evidence>
<dbReference type="Pfam" id="PF07883">
    <property type="entry name" value="Cupin_2"/>
    <property type="match status" value="1"/>
</dbReference>
<dbReference type="InterPro" id="IPR013096">
    <property type="entry name" value="Cupin_2"/>
</dbReference>
<dbReference type="Gene3D" id="2.60.120.10">
    <property type="entry name" value="Jelly Rolls"/>
    <property type="match status" value="1"/>
</dbReference>
<dbReference type="Proteomes" id="UP000077628">
    <property type="component" value="Unassembled WGS sequence"/>
</dbReference>
<organism evidence="2 3">
    <name type="scientific">Methylomonas koyamae</name>
    <dbReference type="NCBI Taxonomy" id="702114"/>
    <lineage>
        <taxon>Bacteria</taxon>
        <taxon>Pseudomonadati</taxon>
        <taxon>Pseudomonadota</taxon>
        <taxon>Gammaproteobacteria</taxon>
        <taxon>Methylococcales</taxon>
        <taxon>Methylococcaceae</taxon>
        <taxon>Methylomonas</taxon>
    </lineage>
</organism>
<dbReference type="STRING" id="702114.A1355_21925"/>
<proteinExistence type="predicted"/>
<evidence type="ECO:0000259" key="1">
    <source>
        <dbReference type="Pfam" id="PF07883"/>
    </source>
</evidence>
<evidence type="ECO:0000313" key="2">
    <source>
        <dbReference type="EMBL" id="OAI23279.1"/>
    </source>
</evidence>